<dbReference type="Proteomes" id="UP001310022">
    <property type="component" value="Unassembled WGS sequence"/>
</dbReference>
<dbReference type="PANTHER" id="PTHR14097:SF7">
    <property type="entry name" value="OXIDOREDUCTASE HTATIP2"/>
    <property type="match status" value="1"/>
</dbReference>
<dbReference type="Pfam" id="PF13460">
    <property type="entry name" value="NAD_binding_10"/>
    <property type="match status" value="1"/>
</dbReference>
<gene>
    <name evidence="2" type="ORF">PEDI_06030</name>
</gene>
<name>A0AAN4VU63_9BACT</name>
<proteinExistence type="predicted"/>
<dbReference type="Gene3D" id="3.40.50.720">
    <property type="entry name" value="NAD(P)-binding Rossmann-like Domain"/>
    <property type="match status" value="1"/>
</dbReference>
<evidence type="ECO:0000313" key="2">
    <source>
        <dbReference type="EMBL" id="GJM60051.1"/>
    </source>
</evidence>
<feature type="domain" description="NAD(P)-binding" evidence="1">
    <location>
        <begin position="9"/>
        <end position="156"/>
    </location>
</feature>
<comment type="caution">
    <text evidence="2">The sequence shown here is derived from an EMBL/GenBank/DDBJ whole genome shotgun (WGS) entry which is preliminary data.</text>
</comment>
<dbReference type="SUPFAM" id="SSF51735">
    <property type="entry name" value="NAD(P)-binding Rossmann-fold domains"/>
    <property type="match status" value="1"/>
</dbReference>
<dbReference type="EMBL" id="BQKE01000001">
    <property type="protein sequence ID" value="GJM60051.1"/>
    <property type="molecule type" value="Genomic_DNA"/>
</dbReference>
<dbReference type="PANTHER" id="PTHR14097">
    <property type="entry name" value="OXIDOREDUCTASE HTATIP2"/>
    <property type="match status" value="1"/>
</dbReference>
<reference evidence="2 3" key="1">
    <citation type="submission" date="2021-12" db="EMBL/GenBank/DDBJ databases">
        <title>Genome sequencing of bacteria with rrn-lacking chromosome and rrn-plasmid.</title>
        <authorList>
            <person name="Anda M."/>
            <person name="Iwasaki W."/>
        </authorList>
    </citation>
    <scope>NUCLEOTIDE SEQUENCE [LARGE SCALE GENOMIC DNA]</scope>
    <source>
        <strain evidence="2 3">NBRC 15940</strain>
    </source>
</reference>
<protein>
    <submittedName>
        <fullName evidence="2">Nucleoside-diphosphate sugar epimerase</fullName>
    </submittedName>
</protein>
<organism evidence="2 3">
    <name type="scientific">Persicobacter diffluens</name>
    <dbReference type="NCBI Taxonomy" id="981"/>
    <lineage>
        <taxon>Bacteria</taxon>
        <taxon>Pseudomonadati</taxon>
        <taxon>Bacteroidota</taxon>
        <taxon>Cytophagia</taxon>
        <taxon>Cytophagales</taxon>
        <taxon>Persicobacteraceae</taxon>
        <taxon>Persicobacter</taxon>
    </lineage>
</organism>
<evidence type="ECO:0000259" key="1">
    <source>
        <dbReference type="Pfam" id="PF13460"/>
    </source>
</evidence>
<dbReference type="InterPro" id="IPR036291">
    <property type="entry name" value="NAD(P)-bd_dom_sf"/>
</dbReference>
<evidence type="ECO:0000313" key="3">
    <source>
        <dbReference type="Proteomes" id="UP001310022"/>
    </source>
</evidence>
<dbReference type="InterPro" id="IPR016040">
    <property type="entry name" value="NAD(P)-bd_dom"/>
</dbReference>
<dbReference type="AlphaFoldDB" id="A0AAN4VU63"/>
<sequence length="216" mass="23803">MAKIAVLVGATGLIGGHLLNLLVESPHYDQVYVLGRRAPASSHPKIHFIRSDFSPLHLTHEIPNHVRDVFCCLGTTIKKAGSQAAFRQVDYQFPIDIAKAAKAKGAHHFLIVTAMGAKANSSIFYNKVKGEVEQAIGKLDFPRYSIFRPSLLMGEREEQRTAEDIGKALAPLMKFLLRGPLKKYQPIAGLQVAQAMYQKAQEAGEGKNIILNDQMV</sequence>
<keyword evidence="3" id="KW-1185">Reference proteome</keyword>
<accession>A0AAN4VU63</accession>
<dbReference type="RefSeq" id="WP_338235926.1">
    <property type="nucleotide sequence ID" value="NZ_BQKE01000001.1"/>
</dbReference>